<sequence length="53" mass="6004">MTSKSYMRQIMEIKPAWLLEVAPHYYKPADLEQLAKGERKMPKAIGSSGHQGT</sequence>
<reference evidence="1" key="2">
    <citation type="journal article" date="2020" name="Nat. Commun.">
        <title>Large-scale genome sequencing of mycorrhizal fungi provides insights into the early evolution of symbiotic traits.</title>
        <authorList>
            <person name="Miyauchi S."/>
            <person name="Kiss E."/>
            <person name="Kuo A."/>
            <person name="Drula E."/>
            <person name="Kohler A."/>
            <person name="Sanchez-Garcia M."/>
            <person name="Morin E."/>
            <person name="Andreopoulos B."/>
            <person name="Barry K.W."/>
            <person name="Bonito G."/>
            <person name="Buee M."/>
            <person name="Carver A."/>
            <person name="Chen C."/>
            <person name="Cichocki N."/>
            <person name="Clum A."/>
            <person name="Culley D."/>
            <person name="Crous P.W."/>
            <person name="Fauchery L."/>
            <person name="Girlanda M."/>
            <person name="Hayes R.D."/>
            <person name="Keri Z."/>
            <person name="LaButti K."/>
            <person name="Lipzen A."/>
            <person name="Lombard V."/>
            <person name="Magnuson J."/>
            <person name="Maillard F."/>
            <person name="Murat C."/>
            <person name="Nolan M."/>
            <person name="Ohm R.A."/>
            <person name="Pangilinan J."/>
            <person name="Pereira M.F."/>
            <person name="Perotto S."/>
            <person name="Peter M."/>
            <person name="Pfister S."/>
            <person name="Riley R."/>
            <person name="Sitrit Y."/>
            <person name="Stielow J.B."/>
            <person name="Szollosi G."/>
            <person name="Zifcakova L."/>
            <person name="Stursova M."/>
            <person name="Spatafora J.W."/>
            <person name="Tedersoo L."/>
            <person name="Vaario L.M."/>
            <person name="Yamada A."/>
            <person name="Yan M."/>
            <person name="Wang P."/>
            <person name="Xu J."/>
            <person name="Bruns T."/>
            <person name="Baldrian P."/>
            <person name="Vilgalys R."/>
            <person name="Dunand C."/>
            <person name="Henrissat B."/>
            <person name="Grigoriev I.V."/>
            <person name="Hibbett D."/>
            <person name="Nagy L.G."/>
            <person name="Martin F.M."/>
        </authorList>
    </citation>
    <scope>NUCLEOTIDE SEQUENCE</scope>
    <source>
        <strain evidence="1">P2</strain>
    </source>
</reference>
<dbReference type="Proteomes" id="UP000886501">
    <property type="component" value="Unassembled WGS sequence"/>
</dbReference>
<protein>
    <submittedName>
        <fullName evidence="1">Uncharacterized protein</fullName>
    </submittedName>
</protein>
<evidence type="ECO:0000313" key="1">
    <source>
        <dbReference type="EMBL" id="KAF9651338.1"/>
    </source>
</evidence>
<proteinExistence type="predicted"/>
<name>A0ACB6ZPU0_THEGA</name>
<dbReference type="EMBL" id="MU117976">
    <property type="protein sequence ID" value="KAF9651338.1"/>
    <property type="molecule type" value="Genomic_DNA"/>
</dbReference>
<reference evidence="1" key="1">
    <citation type="submission" date="2019-10" db="EMBL/GenBank/DDBJ databases">
        <authorList>
            <consortium name="DOE Joint Genome Institute"/>
            <person name="Kuo A."/>
            <person name="Miyauchi S."/>
            <person name="Kiss E."/>
            <person name="Drula E."/>
            <person name="Kohler A."/>
            <person name="Sanchez-Garcia M."/>
            <person name="Andreopoulos B."/>
            <person name="Barry K.W."/>
            <person name="Bonito G."/>
            <person name="Buee M."/>
            <person name="Carver A."/>
            <person name="Chen C."/>
            <person name="Cichocki N."/>
            <person name="Clum A."/>
            <person name="Culley D."/>
            <person name="Crous P.W."/>
            <person name="Fauchery L."/>
            <person name="Girlanda M."/>
            <person name="Hayes R."/>
            <person name="Keri Z."/>
            <person name="Labutti K."/>
            <person name="Lipzen A."/>
            <person name="Lombard V."/>
            <person name="Magnuson J."/>
            <person name="Maillard F."/>
            <person name="Morin E."/>
            <person name="Murat C."/>
            <person name="Nolan M."/>
            <person name="Ohm R."/>
            <person name="Pangilinan J."/>
            <person name="Pereira M."/>
            <person name="Perotto S."/>
            <person name="Peter M."/>
            <person name="Riley R."/>
            <person name="Sitrit Y."/>
            <person name="Stielow B."/>
            <person name="Szollosi G."/>
            <person name="Zifcakova L."/>
            <person name="Stursova M."/>
            <person name="Spatafora J.W."/>
            <person name="Tedersoo L."/>
            <person name="Vaario L.-M."/>
            <person name="Yamada A."/>
            <person name="Yan M."/>
            <person name="Wang P."/>
            <person name="Xu J."/>
            <person name="Bruns T."/>
            <person name="Baldrian P."/>
            <person name="Vilgalys R."/>
            <person name="Henrissat B."/>
            <person name="Grigoriev I.V."/>
            <person name="Hibbett D."/>
            <person name="Nagy L.G."/>
            <person name="Martin F.M."/>
        </authorList>
    </citation>
    <scope>NUCLEOTIDE SEQUENCE</scope>
    <source>
        <strain evidence="1">P2</strain>
    </source>
</reference>
<gene>
    <name evidence="1" type="ORF">BDM02DRAFT_3110767</name>
</gene>
<organism evidence="1 2">
    <name type="scientific">Thelephora ganbajun</name>
    <name type="common">Ganba fungus</name>
    <dbReference type="NCBI Taxonomy" id="370292"/>
    <lineage>
        <taxon>Eukaryota</taxon>
        <taxon>Fungi</taxon>
        <taxon>Dikarya</taxon>
        <taxon>Basidiomycota</taxon>
        <taxon>Agaricomycotina</taxon>
        <taxon>Agaricomycetes</taxon>
        <taxon>Thelephorales</taxon>
        <taxon>Thelephoraceae</taxon>
        <taxon>Thelephora</taxon>
    </lineage>
</organism>
<accession>A0ACB6ZPU0</accession>
<comment type="caution">
    <text evidence="1">The sequence shown here is derived from an EMBL/GenBank/DDBJ whole genome shotgun (WGS) entry which is preliminary data.</text>
</comment>
<evidence type="ECO:0000313" key="2">
    <source>
        <dbReference type="Proteomes" id="UP000886501"/>
    </source>
</evidence>
<keyword evidence="2" id="KW-1185">Reference proteome</keyword>